<organism evidence="2 3">
    <name type="scientific">Pieris macdunnoughi</name>
    <dbReference type="NCBI Taxonomy" id="345717"/>
    <lineage>
        <taxon>Eukaryota</taxon>
        <taxon>Metazoa</taxon>
        <taxon>Ecdysozoa</taxon>
        <taxon>Arthropoda</taxon>
        <taxon>Hexapoda</taxon>
        <taxon>Insecta</taxon>
        <taxon>Pterygota</taxon>
        <taxon>Neoptera</taxon>
        <taxon>Endopterygota</taxon>
        <taxon>Lepidoptera</taxon>
        <taxon>Glossata</taxon>
        <taxon>Ditrysia</taxon>
        <taxon>Papilionoidea</taxon>
        <taxon>Pieridae</taxon>
        <taxon>Pierinae</taxon>
        <taxon>Pieris</taxon>
    </lineage>
</organism>
<dbReference type="AlphaFoldDB" id="A0A821XTW2"/>
<evidence type="ECO:0000313" key="2">
    <source>
        <dbReference type="EMBL" id="CAF4947269.1"/>
    </source>
</evidence>
<dbReference type="Proteomes" id="UP000663880">
    <property type="component" value="Unassembled WGS sequence"/>
</dbReference>
<dbReference type="OrthoDB" id="7481777at2759"/>
<feature type="region of interest" description="Disordered" evidence="1">
    <location>
        <begin position="210"/>
        <end position="232"/>
    </location>
</feature>
<protein>
    <submittedName>
        <fullName evidence="2">Uncharacterized protein</fullName>
    </submittedName>
</protein>
<dbReference type="EMBL" id="CAJOBZ010000070">
    <property type="protein sequence ID" value="CAF4947269.1"/>
    <property type="molecule type" value="Genomic_DNA"/>
</dbReference>
<feature type="compositionally biased region" description="Polar residues" evidence="1">
    <location>
        <begin position="218"/>
        <end position="232"/>
    </location>
</feature>
<sequence length="266" mass="30383">MEELKKSLMDVSVMVSSKMDEFQQRLLAAQERSPSLEQTPLTREFEAFKSSVLFCLKNLQAQMEILFKVQEEQEMRSRRKCLLLHGINESKDENPGTIANMLSVLLKCPNISEASFSRCHRVGIRRDDKPRPVLIKLREHCDKDKIWLAKMSGLKGTGITISEFLTKARHNVFMAARRHFGISKCWTRNGHIYVIGANGERRRVNSMKDVDTAPASIPPSTNDSKVTSPKLVSNQEDRKELITSGLLQLHIMFCYLLNCTLSITWT</sequence>
<dbReference type="Gene3D" id="3.30.70.1820">
    <property type="entry name" value="L1 transposable element, RRM domain"/>
    <property type="match status" value="1"/>
</dbReference>
<proteinExistence type="predicted"/>
<reference evidence="2" key="1">
    <citation type="submission" date="2021-02" db="EMBL/GenBank/DDBJ databases">
        <authorList>
            <person name="Steward A R."/>
        </authorList>
    </citation>
    <scope>NUCLEOTIDE SEQUENCE</scope>
</reference>
<comment type="caution">
    <text evidence="2">The sequence shown here is derived from an EMBL/GenBank/DDBJ whole genome shotgun (WGS) entry which is preliminary data.</text>
</comment>
<accession>A0A821XTW2</accession>
<keyword evidence="3" id="KW-1185">Reference proteome</keyword>
<evidence type="ECO:0000313" key="3">
    <source>
        <dbReference type="Proteomes" id="UP000663880"/>
    </source>
</evidence>
<name>A0A821XTW2_9NEOP</name>
<gene>
    <name evidence="2" type="ORF">PMACD_LOCUS15304</name>
</gene>
<evidence type="ECO:0000256" key="1">
    <source>
        <dbReference type="SAM" id="MobiDB-lite"/>
    </source>
</evidence>